<feature type="domain" description="Major facilitator superfamily (MFS) profile" evidence="6">
    <location>
        <begin position="13"/>
        <end position="406"/>
    </location>
</feature>
<evidence type="ECO:0000256" key="4">
    <source>
        <dbReference type="ARBA" id="ARBA00023136"/>
    </source>
</evidence>
<comment type="subcellular location">
    <subcellularLocation>
        <location evidence="1">Cell membrane</location>
        <topology evidence="1">Multi-pass membrane protein</topology>
    </subcellularLocation>
</comment>
<dbReference type="InterPro" id="IPR005829">
    <property type="entry name" value="Sugar_transporter_CS"/>
</dbReference>
<evidence type="ECO:0000313" key="8">
    <source>
        <dbReference type="Proteomes" id="UP000253318"/>
    </source>
</evidence>
<dbReference type="GO" id="GO:0022857">
    <property type="term" value="F:transmembrane transporter activity"/>
    <property type="evidence" value="ECO:0007669"/>
    <property type="project" value="InterPro"/>
</dbReference>
<evidence type="ECO:0000256" key="5">
    <source>
        <dbReference type="SAM" id="Phobius"/>
    </source>
</evidence>
<feature type="transmembrane region" description="Helical" evidence="5">
    <location>
        <begin position="79"/>
        <end position="102"/>
    </location>
</feature>
<keyword evidence="8" id="KW-1185">Reference proteome</keyword>
<keyword evidence="4 5" id="KW-0472">Membrane</keyword>
<dbReference type="CDD" id="cd17321">
    <property type="entry name" value="MFS_MMR_MDR_like"/>
    <property type="match status" value="1"/>
</dbReference>
<feature type="transmembrane region" description="Helical" evidence="5">
    <location>
        <begin position="137"/>
        <end position="159"/>
    </location>
</feature>
<dbReference type="Pfam" id="PF07690">
    <property type="entry name" value="MFS_1"/>
    <property type="match status" value="1"/>
</dbReference>
<feature type="transmembrane region" description="Helical" evidence="5">
    <location>
        <begin position="223"/>
        <end position="245"/>
    </location>
</feature>
<dbReference type="Proteomes" id="UP000253318">
    <property type="component" value="Unassembled WGS sequence"/>
</dbReference>
<dbReference type="InterPro" id="IPR011701">
    <property type="entry name" value="MFS"/>
</dbReference>
<organism evidence="7 8">
    <name type="scientific">Marinitenerispora sediminis</name>
    <dbReference type="NCBI Taxonomy" id="1931232"/>
    <lineage>
        <taxon>Bacteria</taxon>
        <taxon>Bacillati</taxon>
        <taxon>Actinomycetota</taxon>
        <taxon>Actinomycetes</taxon>
        <taxon>Streptosporangiales</taxon>
        <taxon>Nocardiopsidaceae</taxon>
        <taxon>Marinitenerispora</taxon>
    </lineage>
</organism>
<evidence type="ECO:0000256" key="3">
    <source>
        <dbReference type="ARBA" id="ARBA00022989"/>
    </source>
</evidence>
<proteinExistence type="predicted"/>
<dbReference type="PANTHER" id="PTHR42718">
    <property type="entry name" value="MAJOR FACILITATOR SUPERFAMILY MULTIDRUG TRANSPORTER MFSC"/>
    <property type="match status" value="1"/>
</dbReference>
<dbReference type="GO" id="GO:0005886">
    <property type="term" value="C:plasma membrane"/>
    <property type="evidence" value="ECO:0007669"/>
    <property type="project" value="UniProtKB-SubCell"/>
</dbReference>
<dbReference type="PROSITE" id="PS50850">
    <property type="entry name" value="MFS"/>
    <property type="match status" value="1"/>
</dbReference>
<gene>
    <name evidence="7" type="ORF">DEF24_03335</name>
</gene>
<dbReference type="InterPro" id="IPR020846">
    <property type="entry name" value="MFS_dom"/>
</dbReference>
<accession>A0A368TAI5</accession>
<dbReference type="SUPFAM" id="SSF103473">
    <property type="entry name" value="MFS general substrate transporter"/>
    <property type="match status" value="1"/>
</dbReference>
<feature type="transmembrane region" description="Helical" evidence="5">
    <location>
        <begin position="48"/>
        <end position="67"/>
    </location>
</feature>
<dbReference type="OrthoDB" id="3218494at2"/>
<keyword evidence="2 5" id="KW-0812">Transmembrane</keyword>
<dbReference type="RefSeq" id="WP_114399731.1">
    <property type="nucleotide sequence ID" value="NZ_QEIM01000149.1"/>
</dbReference>
<feature type="transmembrane region" description="Helical" evidence="5">
    <location>
        <begin position="266"/>
        <end position="285"/>
    </location>
</feature>
<feature type="transmembrane region" description="Helical" evidence="5">
    <location>
        <begin position="329"/>
        <end position="347"/>
    </location>
</feature>
<name>A0A368TAI5_9ACTN</name>
<dbReference type="EMBL" id="QEIN01000015">
    <property type="protein sequence ID" value="RCV61775.1"/>
    <property type="molecule type" value="Genomic_DNA"/>
</dbReference>
<reference evidence="7 8" key="1">
    <citation type="submission" date="2018-04" db="EMBL/GenBank/DDBJ databases">
        <title>Novel actinobacteria from marine sediment.</title>
        <authorList>
            <person name="Ng Z.Y."/>
            <person name="Tan G.Y.A."/>
        </authorList>
    </citation>
    <scope>NUCLEOTIDE SEQUENCE [LARGE SCALE GENOMIC DNA]</scope>
    <source>
        <strain evidence="7 8">TPS81</strain>
    </source>
</reference>
<feature type="transmembrane region" description="Helical" evidence="5">
    <location>
        <begin position="353"/>
        <end position="376"/>
    </location>
</feature>
<feature type="transmembrane region" description="Helical" evidence="5">
    <location>
        <begin position="108"/>
        <end position="125"/>
    </location>
</feature>
<protein>
    <submittedName>
        <fullName evidence="7">MFS transporter</fullName>
    </submittedName>
</protein>
<dbReference type="AlphaFoldDB" id="A0A368TAI5"/>
<feature type="transmembrane region" description="Helical" evidence="5">
    <location>
        <begin position="297"/>
        <end position="317"/>
    </location>
</feature>
<keyword evidence="3 5" id="KW-1133">Transmembrane helix</keyword>
<dbReference type="PANTHER" id="PTHR42718:SF49">
    <property type="entry name" value="EXPORT PROTEIN"/>
    <property type="match status" value="1"/>
</dbReference>
<sequence>MGTAPPTSAARRALWAFALAAFCVQLDAFALTLALPSIARDLGVDGHAVAWAVSGYLLTCGALMIAGGRLADRYGRRPVFAVGLAVFGAASLVCGLSTAFPALVAGRAAQGVGGALLMPAGLALVSERHPAAERARATGRALGIAGAGTVLGPLVGGVVTEAAGWRWVFLGSLAVVAAALALTAGLGDGASRPRRRTAGGRGLILLTCALGLVALYVERAPEWGWAAPRSVLAAACAAALIGGFAAAERRSGRPVLDPRLWRSRRYLLATALGAVANAAAVHWLVTAPMLLQHTWGMSAGAAGVALSVPVLAFASGGPLAGRLATGRPAVPPLAFATAIGAAAVLPLPLLPGWGLLAVLLPVGGLALGTANALALIAAQRAAPDDITGEALGVTKTAVTVAGGLGA</sequence>
<evidence type="ECO:0000313" key="7">
    <source>
        <dbReference type="EMBL" id="RCV61775.1"/>
    </source>
</evidence>
<feature type="transmembrane region" description="Helical" evidence="5">
    <location>
        <begin position="198"/>
        <end position="217"/>
    </location>
</feature>
<evidence type="ECO:0000256" key="2">
    <source>
        <dbReference type="ARBA" id="ARBA00022692"/>
    </source>
</evidence>
<feature type="transmembrane region" description="Helical" evidence="5">
    <location>
        <begin position="165"/>
        <end position="186"/>
    </location>
</feature>
<dbReference type="PROSITE" id="PS00216">
    <property type="entry name" value="SUGAR_TRANSPORT_1"/>
    <property type="match status" value="1"/>
</dbReference>
<dbReference type="Gene3D" id="1.20.1720.10">
    <property type="entry name" value="Multidrug resistance protein D"/>
    <property type="match status" value="1"/>
</dbReference>
<dbReference type="InterPro" id="IPR036259">
    <property type="entry name" value="MFS_trans_sf"/>
</dbReference>
<dbReference type="Gene3D" id="1.20.1250.20">
    <property type="entry name" value="MFS general substrate transporter like domains"/>
    <property type="match status" value="1"/>
</dbReference>
<dbReference type="PRINTS" id="PR01036">
    <property type="entry name" value="TCRTETB"/>
</dbReference>
<evidence type="ECO:0000259" key="6">
    <source>
        <dbReference type="PROSITE" id="PS50850"/>
    </source>
</evidence>
<evidence type="ECO:0000256" key="1">
    <source>
        <dbReference type="ARBA" id="ARBA00004651"/>
    </source>
</evidence>
<comment type="caution">
    <text evidence="7">The sequence shown here is derived from an EMBL/GenBank/DDBJ whole genome shotgun (WGS) entry which is preliminary data.</text>
</comment>